<comment type="caution">
    <text evidence="1">The sequence shown here is derived from an EMBL/GenBank/DDBJ whole genome shotgun (WGS) entry which is preliminary data.</text>
</comment>
<dbReference type="EMBL" id="JAGFNK010000109">
    <property type="protein sequence ID" value="KAI9507877.1"/>
    <property type="molecule type" value="Genomic_DNA"/>
</dbReference>
<accession>A0ACC0U8R3</accession>
<evidence type="ECO:0000313" key="2">
    <source>
        <dbReference type="Proteomes" id="UP001207468"/>
    </source>
</evidence>
<reference evidence="1" key="1">
    <citation type="submission" date="2021-03" db="EMBL/GenBank/DDBJ databases">
        <title>Evolutionary priming and transition to the ectomycorrhizal habit in an iconic lineage of mushroom-forming fungi: is preadaptation a requirement?</title>
        <authorList>
            <consortium name="DOE Joint Genome Institute"/>
            <person name="Looney B.P."/>
            <person name="Miyauchi S."/>
            <person name="Morin E."/>
            <person name="Drula E."/>
            <person name="Courty P.E."/>
            <person name="Chicoki N."/>
            <person name="Fauchery L."/>
            <person name="Kohler A."/>
            <person name="Kuo A."/>
            <person name="LaButti K."/>
            <person name="Pangilinan J."/>
            <person name="Lipzen A."/>
            <person name="Riley R."/>
            <person name="Andreopoulos W."/>
            <person name="He G."/>
            <person name="Johnson J."/>
            <person name="Barry K.W."/>
            <person name="Grigoriev I.V."/>
            <person name="Nagy L."/>
            <person name="Hibbett D."/>
            <person name="Henrissat B."/>
            <person name="Matheny P.B."/>
            <person name="Labbe J."/>
            <person name="Martin A.F."/>
        </authorList>
    </citation>
    <scope>NUCLEOTIDE SEQUENCE</scope>
    <source>
        <strain evidence="1">BPL698</strain>
    </source>
</reference>
<proteinExistence type="predicted"/>
<keyword evidence="2" id="KW-1185">Reference proteome</keyword>
<sequence length="358" mass="38748">MSKRESKRVDVGAAIEGQENDLTRRVEVTGRSREDWRPGALTMPPGVYVRMHPSKAHLLGEGDEVVVHGTFSAGSDSRHGTSPVTFLVEGTASSSGLERSLEWISGRQFPITSTLEASDINLGGKKRITLGATMGRQPSRYDGKHREIIDVSRTWPNSPTANEMRGTTLGVCRAGSGTLGEMISPPEDEAGRSRKSGGGHHNVQVISEEVFVSGMPNLTGAGFCEEKDQSICMARCAGRDPQSLSAWTLCARLVGFGGNDKVRKRCGMLEKSSQAGTKSLTGAGTTTLSIAEHTTAYMFADYQKEISGTGERGNADGDVAYWWAGTYRPRKGEKRWRDWSQGRQIVGTGTFSVESKNK</sequence>
<evidence type="ECO:0000313" key="1">
    <source>
        <dbReference type="EMBL" id="KAI9507877.1"/>
    </source>
</evidence>
<dbReference type="Proteomes" id="UP001207468">
    <property type="component" value="Unassembled WGS sequence"/>
</dbReference>
<organism evidence="1 2">
    <name type="scientific">Russula earlei</name>
    <dbReference type="NCBI Taxonomy" id="71964"/>
    <lineage>
        <taxon>Eukaryota</taxon>
        <taxon>Fungi</taxon>
        <taxon>Dikarya</taxon>
        <taxon>Basidiomycota</taxon>
        <taxon>Agaricomycotina</taxon>
        <taxon>Agaricomycetes</taxon>
        <taxon>Russulales</taxon>
        <taxon>Russulaceae</taxon>
        <taxon>Russula</taxon>
    </lineage>
</organism>
<gene>
    <name evidence="1" type="ORF">F5148DRAFT_1149442</name>
</gene>
<name>A0ACC0U8R3_9AGAM</name>
<protein>
    <submittedName>
        <fullName evidence="1">Uncharacterized protein</fullName>
    </submittedName>
</protein>